<dbReference type="InterPro" id="IPR004919">
    <property type="entry name" value="GmrSD_N"/>
</dbReference>
<dbReference type="Proteomes" id="UP000660611">
    <property type="component" value="Unassembled WGS sequence"/>
</dbReference>
<dbReference type="EMBL" id="BONQ01000033">
    <property type="protein sequence ID" value="GIG44232.1"/>
    <property type="molecule type" value="Genomic_DNA"/>
</dbReference>
<evidence type="ECO:0000313" key="3">
    <source>
        <dbReference type="Proteomes" id="UP000660611"/>
    </source>
</evidence>
<keyword evidence="3" id="KW-1185">Reference proteome</keyword>
<dbReference type="PANTHER" id="PTHR37292">
    <property type="entry name" value="VNG6097C"/>
    <property type="match status" value="1"/>
</dbReference>
<dbReference type="Pfam" id="PF03235">
    <property type="entry name" value="GmrSD_N"/>
    <property type="match status" value="1"/>
</dbReference>
<feature type="domain" description="GmrSD restriction endonucleases N-terminal" evidence="1">
    <location>
        <begin position="15"/>
        <end position="217"/>
    </location>
</feature>
<protein>
    <recommendedName>
        <fullName evidence="1">GmrSD restriction endonucleases N-terminal domain-containing protein</fullName>
    </recommendedName>
</protein>
<dbReference type="PANTHER" id="PTHR37292:SF2">
    <property type="entry name" value="DUF262 DOMAIN-CONTAINING PROTEIN"/>
    <property type="match status" value="1"/>
</dbReference>
<accession>A0A919U765</accession>
<reference evidence="2" key="1">
    <citation type="submission" date="2021-01" db="EMBL/GenBank/DDBJ databases">
        <title>Whole genome shotgun sequence of Dactylosporangium siamense NBRC 106093.</title>
        <authorList>
            <person name="Komaki H."/>
            <person name="Tamura T."/>
        </authorList>
    </citation>
    <scope>NUCLEOTIDE SEQUENCE</scope>
    <source>
        <strain evidence="2">NBRC 106093</strain>
    </source>
</reference>
<sequence length="529" mass="58138">MATLERPRIEQRTPEDLVRDVQRGVVRIPQFQRGFKWEAGDIVKLFDSILRGFPIGNLLLWRRPAPEQTFHVGPLTVEAPEVDSALWVVDGQQRITSLVGALSSAHVATDVRFRVHLDLDTGEFHTAGARQQPPTTWIPVSFLLDTATLLRWMRENSGWLSDAHLALADQAAKAIREYQIPTYVVTTIAEGPLLEIFTRMNNAGKRLTKAEVFQALHSQTAGDAPLTLAGLGRVPAEAGFGAMDDQIVLRCVLAYRGGDIFRDDFTSEFSSADDRSETFRAVGAALREVVVFLRDVAEIPHIKLLPYSNVVPVLVRYFRLHGAPEGRAATLLRRWVWRGAVAGTHTRGQSVADMRQQIHSVDASDPVEAASALLKRVPPTTRFTATLDKVHFNQAITKINVLGLCSVEPREPTTGSPVDIARLLDHGNPLRPIFDDADSPLAATVANRVIVTAGTAGALRLDLARASEEIAESHLLDTDAQRLLTAGSSQAFLERRAVAITQAIEQHVDRMAEWGARDGKSVSDLLRTA</sequence>
<evidence type="ECO:0000313" key="2">
    <source>
        <dbReference type="EMBL" id="GIG44232.1"/>
    </source>
</evidence>
<dbReference type="RefSeq" id="WP_203846070.1">
    <property type="nucleotide sequence ID" value="NZ_BAAAVW010000001.1"/>
</dbReference>
<evidence type="ECO:0000259" key="1">
    <source>
        <dbReference type="Pfam" id="PF03235"/>
    </source>
</evidence>
<name>A0A919U765_9ACTN</name>
<proteinExistence type="predicted"/>
<organism evidence="2 3">
    <name type="scientific">Dactylosporangium siamense</name>
    <dbReference type="NCBI Taxonomy" id="685454"/>
    <lineage>
        <taxon>Bacteria</taxon>
        <taxon>Bacillati</taxon>
        <taxon>Actinomycetota</taxon>
        <taxon>Actinomycetes</taxon>
        <taxon>Micromonosporales</taxon>
        <taxon>Micromonosporaceae</taxon>
        <taxon>Dactylosporangium</taxon>
    </lineage>
</organism>
<gene>
    <name evidence="2" type="ORF">Dsi01nite_022730</name>
</gene>
<comment type="caution">
    <text evidence="2">The sequence shown here is derived from an EMBL/GenBank/DDBJ whole genome shotgun (WGS) entry which is preliminary data.</text>
</comment>
<dbReference type="AlphaFoldDB" id="A0A919U765"/>